<proteinExistence type="inferred from homology"/>
<dbReference type="GO" id="GO:0005351">
    <property type="term" value="F:carbohydrate:proton symporter activity"/>
    <property type="evidence" value="ECO:0007669"/>
    <property type="project" value="TreeGrafter"/>
</dbReference>
<keyword evidence="11" id="KW-1185">Reference proteome</keyword>
<feature type="transmembrane region" description="Helical" evidence="8">
    <location>
        <begin position="150"/>
        <end position="171"/>
    </location>
</feature>
<evidence type="ECO:0000256" key="7">
    <source>
        <dbReference type="RuleBase" id="RU003346"/>
    </source>
</evidence>
<dbReference type="InterPro" id="IPR050360">
    <property type="entry name" value="MFS_Sugar_Transporters"/>
</dbReference>
<dbReference type="OrthoDB" id="4540492at2759"/>
<organism evidence="11">
    <name type="scientific">Grosmannia clavigera (strain kw1407 / UAMH 11150)</name>
    <name type="common">Blue stain fungus</name>
    <name type="synonym">Graphiocladiella clavigera</name>
    <dbReference type="NCBI Taxonomy" id="655863"/>
    <lineage>
        <taxon>Eukaryota</taxon>
        <taxon>Fungi</taxon>
        <taxon>Dikarya</taxon>
        <taxon>Ascomycota</taxon>
        <taxon>Pezizomycotina</taxon>
        <taxon>Sordariomycetes</taxon>
        <taxon>Sordariomycetidae</taxon>
        <taxon>Ophiostomatales</taxon>
        <taxon>Ophiostomataceae</taxon>
        <taxon>Leptographium</taxon>
    </lineage>
</organism>
<dbReference type="PANTHER" id="PTHR48022">
    <property type="entry name" value="PLASTIDIC GLUCOSE TRANSPORTER 4"/>
    <property type="match status" value="1"/>
</dbReference>
<feature type="transmembrane region" description="Helical" evidence="8">
    <location>
        <begin position="12"/>
        <end position="34"/>
    </location>
</feature>
<keyword evidence="4 8" id="KW-0812">Transmembrane</keyword>
<accession>F0XBJ2</accession>
<name>F0XBJ2_GROCL</name>
<comment type="similarity">
    <text evidence="2 7">Belongs to the major facilitator superfamily. Sugar transporter (TC 2.A.1.1) family.</text>
</comment>
<feature type="domain" description="Major facilitator superfamily (MFS) profile" evidence="9">
    <location>
        <begin position="24"/>
        <end position="461"/>
    </location>
</feature>
<keyword evidence="3 7" id="KW-0813">Transport</keyword>
<dbReference type="FunFam" id="1.20.1250.20:FF:000134">
    <property type="entry name" value="MFS sugar transporter protein"/>
    <property type="match status" value="1"/>
</dbReference>
<evidence type="ECO:0000256" key="5">
    <source>
        <dbReference type="ARBA" id="ARBA00022989"/>
    </source>
</evidence>
<dbReference type="AlphaFoldDB" id="F0XBJ2"/>
<evidence type="ECO:0000256" key="1">
    <source>
        <dbReference type="ARBA" id="ARBA00004141"/>
    </source>
</evidence>
<feature type="transmembrane region" description="Helical" evidence="8">
    <location>
        <begin position="314"/>
        <end position="334"/>
    </location>
</feature>
<dbReference type="PROSITE" id="PS50850">
    <property type="entry name" value="MFS"/>
    <property type="match status" value="1"/>
</dbReference>
<feature type="transmembrane region" description="Helical" evidence="8">
    <location>
        <begin position="183"/>
        <end position="202"/>
    </location>
</feature>
<dbReference type="Pfam" id="PF00083">
    <property type="entry name" value="Sugar_tr"/>
    <property type="match status" value="1"/>
</dbReference>
<evidence type="ECO:0000313" key="11">
    <source>
        <dbReference type="Proteomes" id="UP000007796"/>
    </source>
</evidence>
<evidence type="ECO:0000256" key="3">
    <source>
        <dbReference type="ARBA" id="ARBA00022448"/>
    </source>
</evidence>
<dbReference type="Proteomes" id="UP000007796">
    <property type="component" value="Unassembled WGS sequence"/>
</dbReference>
<comment type="subcellular location">
    <subcellularLocation>
        <location evidence="1">Membrane</location>
        <topology evidence="1">Multi-pass membrane protein</topology>
    </subcellularLocation>
</comment>
<dbReference type="GeneID" id="25978601"/>
<dbReference type="InterPro" id="IPR020846">
    <property type="entry name" value="MFS_dom"/>
</dbReference>
<sequence>MSRYERKYVSDLVPGNINLLTTLLVAVAVVNSATLGYDSSVMNGLLILPSYTEYFHLNTATTGLNNAASWMGGIMGTFLMQPLPDRLGRKNAIVVAVIVTTIGIILQAAAQNIAMFVVARIIVGIGSAISNASAPILLGELLPPRSRGRVLGIFFSCYYVGSLLSAIINYGSQNIQSTWSWRLPSLLQCIPSFLAAVLLPFVPESPRWLISRNRHDEALEVLLVMQGRAAENIDTARASLVDIRTTMARESAMFPRNPWREVFSTKGNRKRLVILAAFGCMINSWGNFIISFYLTKILDQAGIRDTVTQTQINVILNCWSFVVAIFGSFMLDVLGRRKQTMTGAVGMIITLFVTGGLIKVYGESSNKSAIYGTIAVIFLFQGFYAFSITPMTSLYATEVSQFKLRSVGIAVFRFFDSSIGLTFSFAMSYAMANLGWKFYLINAAWNIIYLVIIYSTFVETKGLKLEEIAAKFDGPLALEATEGDSETEPGFGDKNVRVKTTLSEEA</sequence>
<feature type="transmembrane region" description="Helical" evidence="8">
    <location>
        <begin position="272"/>
        <end position="294"/>
    </location>
</feature>
<feature type="transmembrane region" description="Helical" evidence="8">
    <location>
        <begin position="92"/>
        <end position="110"/>
    </location>
</feature>
<dbReference type="Gene3D" id="1.20.1250.20">
    <property type="entry name" value="MFS general substrate transporter like domains"/>
    <property type="match status" value="1"/>
</dbReference>
<dbReference type="PANTHER" id="PTHR48022:SF31">
    <property type="entry name" value="HEXOSE TRANSPORTER"/>
    <property type="match status" value="1"/>
</dbReference>
<gene>
    <name evidence="10" type="ORF">CMQ_5295</name>
</gene>
<dbReference type="eggNOG" id="KOG0254">
    <property type="taxonomic scope" value="Eukaryota"/>
</dbReference>
<protein>
    <submittedName>
        <fullName evidence="10">Hexose transporter</fullName>
    </submittedName>
</protein>
<evidence type="ECO:0000259" key="9">
    <source>
        <dbReference type="PROSITE" id="PS50850"/>
    </source>
</evidence>
<dbReference type="SUPFAM" id="SSF103473">
    <property type="entry name" value="MFS general substrate transporter"/>
    <property type="match status" value="1"/>
</dbReference>
<evidence type="ECO:0000256" key="2">
    <source>
        <dbReference type="ARBA" id="ARBA00010992"/>
    </source>
</evidence>
<feature type="transmembrane region" description="Helical" evidence="8">
    <location>
        <begin position="438"/>
        <end position="457"/>
    </location>
</feature>
<feature type="transmembrane region" description="Helical" evidence="8">
    <location>
        <begin position="341"/>
        <end position="362"/>
    </location>
</feature>
<feature type="transmembrane region" description="Helical" evidence="8">
    <location>
        <begin position="116"/>
        <end position="138"/>
    </location>
</feature>
<dbReference type="NCBIfam" id="TIGR00879">
    <property type="entry name" value="SP"/>
    <property type="match status" value="1"/>
</dbReference>
<dbReference type="HOGENOM" id="CLU_001265_30_13_1"/>
<evidence type="ECO:0000313" key="10">
    <source>
        <dbReference type="EMBL" id="EFX05033.1"/>
    </source>
</evidence>
<feature type="transmembrane region" description="Helical" evidence="8">
    <location>
        <begin position="368"/>
        <end position="386"/>
    </location>
</feature>
<feature type="transmembrane region" description="Helical" evidence="8">
    <location>
        <begin position="407"/>
        <end position="432"/>
    </location>
</feature>
<keyword evidence="5 8" id="KW-1133">Transmembrane helix</keyword>
<evidence type="ECO:0000256" key="8">
    <source>
        <dbReference type="SAM" id="Phobius"/>
    </source>
</evidence>
<dbReference type="InterPro" id="IPR005829">
    <property type="entry name" value="Sugar_transporter_CS"/>
</dbReference>
<evidence type="ECO:0000256" key="6">
    <source>
        <dbReference type="ARBA" id="ARBA00023136"/>
    </source>
</evidence>
<dbReference type="PROSITE" id="PS00216">
    <property type="entry name" value="SUGAR_TRANSPORT_1"/>
    <property type="match status" value="1"/>
</dbReference>
<dbReference type="InParanoid" id="F0XBJ2"/>
<dbReference type="RefSeq" id="XP_014174515.1">
    <property type="nucleotide sequence ID" value="XM_014319040.1"/>
</dbReference>
<reference evidence="10 11" key="1">
    <citation type="journal article" date="2011" name="Proc. Natl. Acad. Sci. U.S.A.">
        <title>Genome and transcriptome analyses of the mountain pine beetle-fungal symbiont Grosmannia clavigera, a lodgepole pine pathogen.</title>
        <authorList>
            <person name="DiGuistini S."/>
            <person name="Wang Y."/>
            <person name="Liao N.Y."/>
            <person name="Taylor G."/>
            <person name="Tanguay P."/>
            <person name="Feau N."/>
            <person name="Henrissat B."/>
            <person name="Chan S.K."/>
            <person name="Hesse-Orce U."/>
            <person name="Alamouti S.M."/>
            <person name="Tsui C.K.M."/>
            <person name="Docking R.T."/>
            <person name="Levasseur A."/>
            <person name="Haridas S."/>
            <person name="Robertson G."/>
            <person name="Birol I."/>
            <person name="Holt R.A."/>
            <person name="Marra M.A."/>
            <person name="Hamelin R.C."/>
            <person name="Hirst M."/>
            <person name="Jones S.J.M."/>
            <person name="Bohlmann J."/>
            <person name="Breuil C."/>
        </authorList>
    </citation>
    <scope>NUCLEOTIDE SEQUENCE [LARGE SCALE GENOMIC DNA]</scope>
    <source>
        <strain evidence="11">kw1407 / UAMH 11150</strain>
    </source>
</reference>
<evidence type="ECO:0000256" key="4">
    <source>
        <dbReference type="ARBA" id="ARBA00022692"/>
    </source>
</evidence>
<dbReference type="InterPro" id="IPR036259">
    <property type="entry name" value="MFS_trans_sf"/>
</dbReference>
<keyword evidence="6 8" id="KW-0472">Membrane</keyword>
<dbReference type="GO" id="GO:0016020">
    <property type="term" value="C:membrane"/>
    <property type="evidence" value="ECO:0007669"/>
    <property type="project" value="UniProtKB-SubCell"/>
</dbReference>
<dbReference type="EMBL" id="GL629756">
    <property type="protein sequence ID" value="EFX05033.1"/>
    <property type="molecule type" value="Genomic_DNA"/>
</dbReference>
<dbReference type="InterPro" id="IPR003663">
    <property type="entry name" value="Sugar/inositol_transpt"/>
</dbReference>
<dbReference type="InterPro" id="IPR005828">
    <property type="entry name" value="MFS_sugar_transport-like"/>
</dbReference>